<dbReference type="CDD" id="cd09823">
    <property type="entry name" value="peroxinectin_like"/>
    <property type="match status" value="1"/>
</dbReference>
<dbReference type="PROSITE" id="PS50292">
    <property type="entry name" value="PEROXIDASE_3"/>
    <property type="match status" value="1"/>
</dbReference>
<evidence type="ECO:0000313" key="10">
    <source>
        <dbReference type="Proteomes" id="UP000198287"/>
    </source>
</evidence>
<dbReference type="GO" id="GO:0006979">
    <property type="term" value="P:response to oxidative stress"/>
    <property type="evidence" value="ECO:0007669"/>
    <property type="project" value="InterPro"/>
</dbReference>
<dbReference type="InterPro" id="IPR037120">
    <property type="entry name" value="Haem_peroxidase_sf_animal"/>
</dbReference>
<dbReference type="PANTHER" id="PTHR11475:SF4">
    <property type="entry name" value="CHORION PEROXIDASE"/>
    <property type="match status" value="1"/>
</dbReference>
<dbReference type="InterPro" id="IPR010255">
    <property type="entry name" value="Haem_peroxidase_sf"/>
</dbReference>
<dbReference type="OrthoDB" id="823504at2759"/>
<keyword evidence="7" id="KW-0479">Metal-binding</keyword>
<gene>
    <name evidence="9" type="ORF">Fcan01_09503</name>
</gene>
<dbReference type="GO" id="GO:0046872">
    <property type="term" value="F:metal ion binding"/>
    <property type="evidence" value="ECO:0007669"/>
    <property type="project" value="UniProtKB-KW"/>
</dbReference>
<dbReference type="FunFam" id="1.10.640.10:FF:000003">
    <property type="entry name" value="chorion peroxidase"/>
    <property type="match status" value="1"/>
</dbReference>
<dbReference type="InterPro" id="IPR019791">
    <property type="entry name" value="Haem_peroxidase_animal"/>
</dbReference>
<keyword evidence="2" id="KW-0964">Secreted</keyword>
<evidence type="ECO:0000256" key="4">
    <source>
        <dbReference type="ARBA" id="ARBA00022617"/>
    </source>
</evidence>
<sequence length="784" mass="89044">MGFVSRTLVLVLVGCLSPLSQAGGYYTKCSGPEGFPGTCKPLAACAQYYATPANYDYDHANYYKSCQYGYGIKGSCCPDVYFGGYKPSIINYSPKKYGGGYYDGKVVKLPPAAIQKAVKYAIHNQDKFYRNDKALGRGEDDPSYWGNGVAQPIYQDKVRDYADTGYFLTLVTSYLQNQYGYKPESYYDGGLKLVEYSDLLPDKYRRVCHSYYKKCKPSKYRTYDGSCNNIKNPWYGQSLSATGHIRIPSYSDRVHGIKTAIDGSPLPMPRGLRTHALPDKNVEEKEVNMMFVNYGQFIVHDASHVPFYQADDGLFIDCCFGYEGGERQVNPKCYAVPLPQNDQFYKAHRQNCLNMARAVAAPNYHCAAGYASKLNHATSFLDCSLVYGTTKNISDDIRAGSGGLLKTSQVGDQVYLPIDKDSECFNSSLGFCFKSGDLRTDLHPGLSMIQTVAMRVHNYVAKRISRLNPGWNDDFVFEESRRVTVAIFQHITYTEYLPIVLGWRFMLDYGLLPPTKGYSYDYSDKVVPWTYGEWTAAAFRLHSSVYGKIALVNASYYPEKVVRLEEHFNSAILYRNPANFDKIVRGYIWARQRRIDEYYDESIGDLLLKDERHFGLDLPTFNIHRGRDYGLGSYNDYRELCGLPRAKSWKDFYDVIDPEVVTKFSQVYKSPDDLELYPGGVVERHVKDSVLGPTWWCIAGYQFQTWKRADRYFYTEGGQPHSFTLPQLDEIRKMSLSAILCWTTGLKEVPIFGMRTISKGNPLVPCSDLEAIPRMSFAPWAAAR</sequence>
<proteinExistence type="predicted"/>
<evidence type="ECO:0000313" key="9">
    <source>
        <dbReference type="EMBL" id="OXA56464.1"/>
    </source>
</evidence>
<dbReference type="OMA" id="HINYHEW"/>
<keyword evidence="3 9" id="KW-0560">Oxidoreductase</keyword>
<evidence type="ECO:0000256" key="5">
    <source>
        <dbReference type="ARBA" id="ARBA00022729"/>
    </source>
</evidence>
<dbReference type="Gene3D" id="1.10.640.10">
    <property type="entry name" value="Haem peroxidase domain superfamily, animal type"/>
    <property type="match status" value="1"/>
</dbReference>
<dbReference type="SUPFAM" id="SSF48113">
    <property type="entry name" value="Heme-dependent peroxidases"/>
    <property type="match status" value="1"/>
</dbReference>
<reference evidence="9 10" key="1">
    <citation type="submission" date="2015-12" db="EMBL/GenBank/DDBJ databases">
        <title>The genome of Folsomia candida.</title>
        <authorList>
            <person name="Faddeeva A."/>
            <person name="Derks M.F."/>
            <person name="Anvar Y."/>
            <person name="Smit S."/>
            <person name="Van Straalen N."/>
            <person name="Roelofs D."/>
        </authorList>
    </citation>
    <scope>NUCLEOTIDE SEQUENCE [LARGE SCALE GENOMIC DNA]</scope>
    <source>
        <strain evidence="9 10">VU population</strain>
        <tissue evidence="9">Whole body</tissue>
    </source>
</reference>
<dbReference type="GO" id="GO:0005576">
    <property type="term" value="C:extracellular region"/>
    <property type="evidence" value="ECO:0007669"/>
    <property type="project" value="UniProtKB-SubCell"/>
</dbReference>
<dbReference type="EMBL" id="LNIX01000004">
    <property type="protein sequence ID" value="OXA56464.1"/>
    <property type="molecule type" value="Genomic_DNA"/>
</dbReference>
<comment type="subcellular location">
    <subcellularLocation>
        <location evidence="1">Secreted</location>
    </subcellularLocation>
</comment>
<keyword evidence="6" id="KW-0325">Glycoprotein</keyword>
<evidence type="ECO:0000256" key="3">
    <source>
        <dbReference type="ARBA" id="ARBA00022559"/>
    </source>
</evidence>
<comment type="caution">
    <text evidence="9">The sequence shown here is derived from an EMBL/GenBank/DDBJ whole genome shotgun (WGS) entry which is preliminary data.</text>
</comment>
<evidence type="ECO:0000256" key="8">
    <source>
        <dbReference type="SAM" id="SignalP"/>
    </source>
</evidence>
<keyword evidence="5 8" id="KW-0732">Signal</keyword>
<keyword evidence="10" id="KW-1185">Reference proteome</keyword>
<dbReference type="PANTHER" id="PTHR11475">
    <property type="entry name" value="OXIDASE/PEROXIDASE"/>
    <property type="match status" value="1"/>
</dbReference>
<feature type="signal peptide" evidence="8">
    <location>
        <begin position="1"/>
        <end position="22"/>
    </location>
</feature>
<feature type="chain" id="PRO_5012330288" evidence="8">
    <location>
        <begin position="23"/>
        <end position="784"/>
    </location>
</feature>
<feature type="binding site" description="axial binding residue" evidence="7">
    <location>
        <position position="542"/>
    </location>
    <ligand>
        <name>heme b</name>
        <dbReference type="ChEBI" id="CHEBI:60344"/>
    </ligand>
    <ligandPart>
        <name>Fe</name>
        <dbReference type="ChEBI" id="CHEBI:18248"/>
    </ligandPart>
</feature>
<dbReference type="GO" id="GO:0004601">
    <property type="term" value="F:peroxidase activity"/>
    <property type="evidence" value="ECO:0007669"/>
    <property type="project" value="UniProtKB-KW"/>
</dbReference>
<accession>A0A226EHB1</accession>
<dbReference type="Proteomes" id="UP000198287">
    <property type="component" value="Unassembled WGS sequence"/>
</dbReference>
<keyword evidence="3 9" id="KW-0575">Peroxidase</keyword>
<keyword evidence="4 7" id="KW-0349">Heme</keyword>
<dbReference type="PRINTS" id="PR00457">
    <property type="entry name" value="ANPEROXIDASE"/>
</dbReference>
<evidence type="ECO:0000256" key="1">
    <source>
        <dbReference type="ARBA" id="ARBA00004613"/>
    </source>
</evidence>
<keyword evidence="7" id="KW-0408">Iron</keyword>
<dbReference type="AlphaFoldDB" id="A0A226EHB1"/>
<evidence type="ECO:0000256" key="2">
    <source>
        <dbReference type="ARBA" id="ARBA00022525"/>
    </source>
</evidence>
<name>A0A226EHB1_FOLCA</name>
<evidence type="ECO:0000256" key="6">
    <source>
        <dbReference type="ARBA" id="ARBA00023180"/>
    </source>
</evidence>
<evidence type="ECO:0000256" key="7">
    <source>
        <dbReference type="PIRSR" id="PIRSR619791-2"/>
    </source>
</evidence>
<organism evidence="9 10">
    <name type="scientific">Folsomia candida</name>
    <name type="common">Springtail</name>
    <dbReference type="NCBI Taxonomy" id="158441"/>
    <lineage>
        <taxon>Eukaryota</taxon>
        <taxon>Metazoa</taxon>
        <taxon>Ecdysozoa</taxon>
        <taxon>Arthropoda</taxon>
        <taxon>Hexapoda</taxon>
        <taxon>Collembola</taxon>
        <taxon>Entomobryomorpha</taxon>
        <taxon>Isotomoidea</taxon>
        <taxon>Isotomidae</taxon>
        <taxon>Proisotominae</taxon>
        <taxon>Folsomia</taxon>
    </lineage>
</organism>
<protein>
    <submittedName>
        <fullName evidence="9">Peroxidase</fullName>
    </submittedName>
</protein>
<dbReference type="Pfam" id="PF03098">
    <property type="entry name" value="An_peroxidase"/>
    <property type="match status" value="1"/>
</dbReference>
<dbReference type="GO" id="GO:0020037">
    <property type="term" value="F:heme binding"/>
    <property type="evidence" value="ECO:0007669"/>
    <property type="project" value="InterPro"/>
</dbReference>